<gene>
    <name evidence="2" type="ORF">BO88DRAFT_450056</name>
</gene>
<dbReference type="PANTHER" id="PTHR43056:SF10">
    <property type="entry name" value="COCE_NOND FAMILY, PUTATIVE (AFU_ORTHOLOGUE AFUA_7G00600)-RELATED"/>
    <property type="match status" value="1"/>
</dbReference>
<name>A0A319BNE0_ASPVC</name>
<dbReference type="InterPro" id="IPR000383">
    <property type="entry name" value="Xaa-Pro-like_dom"/>
</dbReference>
<keyword evidence="3" id="KW-1185">Reference proteome</keyword>
<dbReference type="PANTHER" id="PTHR43056">
    <property type="entry name" value="PEPTIDASE S9 PROLYL OLIGOPEPTIDASE"/>
    <property type="match status" value="1"/>
</dbReference>
<dbReference type="OrthoDB" id="416441at2759"/>
<dbReference type="GeneID" id="37215135"/>
<dbReference type="AlphaFoldDB" id="A0A319BNE0"/>
<dbReference type="GO" id="GO:0016787">
    <property type="term" value="F:hydrolase activity"/>
    <property type="evidence" value="ECO:0007669"/>
    <property type="project" value="InterPro"/>
</dbReference>
<dbReference type="EMBL" id="KZ821616">
    <property type="protein sequence ID" value="PYH72660.1"/>
    <property type="molecule type" value="Genomic_DNA"/>
</dbReference>
<dbReference type="Pfam" id="PF02129">
    <property type="entry name" value="Peptidase_S15"/>
    <property type="match status" value="1"/>
</dbReference>
<evidence type="ECO:0000259" key="1">
    <source>
        <dbReference type="Pfam" id="PF02129"/>
    </source>
</evidence>
<dbReference type="InterPro" id="IPR029058">
    <property type="entry name" value="AB_hydrolase_fold"/>
</dbReference>
<dbReference type="SUPFAM" id="SSF53474">
    <property type="entry name" value="alpha/beta-Hydrolases"/>
    <property type="match status" value="1"/>
</dbReference>
<organism evidence="2 3">
    <name type="scientific">Aspergillus vadensis (strain CBS 113365 / IMI 142717 / IBT 24658)</name>
    <dbReference type="NCBI Taxonomy" id="1448311"/>
    <lineage>
        <taxon>Eukaryota</taxon>
        <taxon>Fungi</taxon>
        <taxon>Dikarya</taxon>
        <taxon>Ascomycota</taxon>
        <taxon>Pezizomycotina</taxon>
        <taxon>Eurotiomycetes</taxon>
        <taxon>Eurotiomycetidae</taxon>
        <taxon>Eurotiales</taxon>
        <taxon>Aspergillaceae</taxon>
        <taxon>Aspergillus</taxon>
        <taxon>Aspergillus subgen. Circumdati</taxon>
    </lineage>
</organism>
<proteinExistence type="predicted"/>
<dbReference type="RefSeq" id="XP_025566454.1">
    <property type="nucleotide sequence ID" value="XM_025710543.1"/>
</dbReference>
<protein>
    <recommendedName>
        <fullName evidence="1">Xaa-Pro dipeptidyl-peptidase-like domain-containing protein</fullName>
    </recommendedName>
</protein>
<dbReference type="Proteomes" id="UP000248405">
    <property type="component" value="Unassembled WGS sequence"/>
</dbReference>
<dbReference type="Gene3D" id="3.40.50.1820">
    <property type="entry name" value="alpha/beta hydrolase"/>
    <property type="match status" value="1"/>
</dbReference>
<dbReference type="Gene3D" id="1.10.3020.20">
    <property type="match status" value="1"/>
</dbReference>
<evidence type="ECO:0000313" key="3">
    <source>
        <dbReference type="Proteomes" id="UP000248405"/>
    </source>
</evidence>
<accession>A0A319BNE0</accession>
<sequence>MPNQYRNIQTTDSTSFPYIYEQNVSVPLGNRGVVRCNVYKSKAAAAESRFPVLVTYGPYGEDVPYEKYVKSQKLLRNEPDASNATLCVGTPPLYFGQAIALIDGFCDVIDYYAATEWQVAARQPPGIAAIVPWEGFSDAYNESLRHGGILSNKFFDMWYARQVASNQNGLPGAIIAQLGTRYR</sequence>
<reference evidence="2" key="1">
    <citation type="submission" date="2016-12" db="EMBL/GenBank/DDBJ databases">
        <title>The genomes of Aspergillus section Nigri reveals drivers in fungal speciation.</title>
        <authorList>
            <consortium name="DOE Joint Genome Institute"/>
            <person name="Vesth T.C."/>
            <person name="Nybo J."/>
            <person name="Theobald S."/>
            <person name="Brandl J."/>
            <person name="Frisvad J.C."/>
            <person name="Nielsen K.F."/>
            <person name="Lyhne E.K."/>
            <person name="Kogle M.E."/>
            <person name="Kuo A."/>
            <person name="Riley R."/>
            <person name="Clum A."/>
            <person name="Nolan M."/>
            <person name="Lipzen A."/>
            <person name="Salamov A."/>
            <person name="Henrissat B."/>
            <person name="Wiebenga A."/>
            <person name="De Vries R.P."/>
            <person name="Grigoriev I.V."/>
            <person name="Mortensen U.H."/>
            <person name="Andersen M.R."/>
            <person name="Baker S.E."/>
        </authorList>
    </citation>
    <scope>NUCLEOTIDE SEQUENCE [LARGE SCALE GENOMIC DNA]</scope>
    <source>
        <strain evidence="2">CBS 113365</strain>
    </source>
</reference>
<evidence type="ECO:0000313" key="2">
    <source>
        <dbReference type="EMBL" id="PYH72660.1"/>
    </source>
</evidence>
<dbReference type="InterPro" id="IPR050585">
    <property type="entry name" value="Xaa-Pro_dipeptidyl-ppase/CocE"/>
</dbReference>
<feature type="domain" description="Xaa-Pro dipeptidyl-peptidase-like" evidence="1">
    <location>
        <begin position="111"/>
        <end position="163"/>
    </location>
</feature>